<protein>
    <submittedName>
        <fullName evidence="1">Uncharacterized protein</fullName>
    </submittedName>
</protein>
<name>A0A2P2JQE7_RHIMU</name>
<evidence type="ECO:0000313" key="1">
    <source>
        <dbReference type="EMBL" id="MBW95685.1"/>
    </source>
</evidence>
<proteinExistence type="predicted"/>
<accession>A0A2P2JQE7</accession>
<sequence length="80" mass="9411">MPWQKVNWLRQDKNRTSQKCLLSYKPCTCLRWLDNLLICRLACCFLSAQNTADELCIDLPCLQEILSYLVNEKLCLIVFI</sequence>
<dbReference type="AlphaFoldDB" id="A0A2P2JQE7"/>
<organism evidence="1">
    <name type="scientific">Rhizophora mucronata</name>
    <name type="common">Asiatic mangrove</name>
    <dbReference type="NCBI Taxonomy" id="61149"/>
    <lineage>
        <taxon>Eukaryota</taxon>
        <taxon>Viridiplantae</taxon>
        <taxon>Streptophyta</taxon>
        <taxon>Embryophyta</taxon>
        <taxon>Tracheophyta</taxon>
        <taxon>Spermatophyta</taxon>
        <taxon>Magnoliopsida</taxon>
        <taxon>eudicotyledons</taxon>
        <taxon>Gunneridae</taxon>
        <taxon>Pentapetalae</taxon>
        <taxon>rosids</taxon>
        <taxon>fabids</taxon>
        <taxon>Malpighiales</taxon>
        <taxon>Rhizophoraceae</taxon>
        <taxon>Rhizophora</taxon>
    </lineage>
</organism>
<reference evidence="1" key="1">
    <citation type="submission" date="2018-02" db="EMBL/GenBank/DDBJ databases">
        <title>Rhizophora mucronata_Transcriptome.</title>
        <authorList>
            <person name="Meera S.P."/>
            <person name="Sreeshan A."/>
            <person name="Augustine A."/>
        </authorList>
    </citation>
    <scope>NUCLEOTIDE SEQUENCE</scope>
    <source>
        <tissue evidence="1">Leaf</tissue>
    </source>
</reference>
<dbReference type="EMBL" id="GGEC01015202">
    <property type="protein sequence ID" value="MBW95685.1"/>
    <property type="molecule type" value="Transcribed_RNA"/>
</dbReference>